<sequence length="584" mass="63008">MFAPLRSETESHLGAALPLPSAPVPASARAKRSRDGSDELRASSAKRAKLGAQLSRHPQPSSPRPAQPSSDDARDIIRHQFGLEVLLKHSELRLINQELAKCQVALEQMRRCHLIPYPQSCPTPDQMLDISSGTGPALANPNQVEPTPRWAPPFGVVDGPYARHYAKWLIPDPVFDGPGPRSRYAPESCRQRSTVVEGRATRNSFAEPSKSRSARSVSGQKLQALSNGYHPPKDKGGPCILKRADGTTVKLVCLDCHRENFSSTQGFINHCRIAHRRDFKSHGEAAVQSGHPIQTSDAATLAAAERPPPPPPPAPSRPSLVHPFAQHDMTEQQAYVALRARINDSLRLYHAGKLPGVLHIPSSHHAPQTPGSGRSLPGRDATSQTPNLSRFMETRNFPGNLGDIVADAKTKLPADNLPLADESDDGVEPAAVAPPARTSVAMRVPARTVQSRTRRPTSSKGRLPLVTSTSTAVLSDEDTEDTEESNSSPNTAISNVAPSLVSDDGDYDDTDEGSSVCGASDHLDGAAVSDLVEMSLDEDHEPRALRRGSGGVTAPMKLHKDEAKHVTIMSPVRRSTKGRRPRRV</sequence>
<dbReference type="OrthoDB" id="5355528at2759"/>
<feature type="region of interest" description="Disordered" evidence="1">
    <location>
        <begin position="537"/>
        <end position="584"/>
    </location>
</feature>
<evidence type="ECO:0000313" key="4">
    <source>
        <dbReference type="Proteomes" id="UP000226431"/>
    </source>
</evidence>
<evidence type="ECO:0000256" key="1">
    <source>
        <dbReference type="SAM" id="MobiDB-lite"/>
    </source>
</evidence>
<comment type="caution">
    <text evidence="3">The sequence shown here is derived from an EMBL/GenBank/DDBJ whole genome shotgun (WGS) entry which is preliminary data.</text>
</comment>
<name>A0A2C5XLD6_9HYPO</name>
<feature type="compositionally biased region" description="Low complexity" evidence="1">
    <location>
        <begin position="13"/>
        <end position="28"/>
    </location>
</feature>
<reference evidence="3 4" key="1">
    <citation type="submission" date="2017-06" db="EMBL/GenBank/DDBJ databases">
        <title>Ant-infecting Ophiocordyceps genomes reveal a high diversity of potential behavioral manipulation genes and a possible major role for enterotoxins.</title>
        <authorList>
            <person name="De Bekker C."/>
            <person name="Evans H.C."/>
            <person name="Brachmann A."/>
            <person name="Hughes D.P."/>
        </authorList>
    </citation>
    <scope>NUCLEOTIDE SEQUENCE [LARGE SCALE GENOMIC DNA]</scope>
    <source>
        <strain evidence="3 4">Map16</strain>
    </source>
</reference>
<feature type="compositionally biased region" description="Polar residues" evidence="1">
    <location>
        <begin position="458"/>
        <end position="473"/>
    </location>
</feature>
<feature type="compositionally biased region" description="Acidic residues" evidence="1">
    <location>
        <begin position="503"/>
        <end position="512"/>
    </location>
</feature>
<gene>
    <name evidence="3" type="ORF">CDD80_1787</name>
</gene>
<feature type="compositionally biased region" description="Pro residues" evidence="1">
    <location>
        <begin position="306"/>
        <end position="316"/>
    </location>
</feature>
<organism evidence="3 4">
    <name type="scientific">Ophiocordyceps camponoti-rufipedis</name>
    <dbReference type="NCBI Taxonomy" id="2004952"/>
    <lineage>
        <taxon>Eukaryota</taxon>
        <taxon>Fungi</taxon>
        <taxon>Dikarya</taxon>
        <taxon>Ascomycota</taxon>
        <taxon>Pezizomycotina</taxon>
        <taxon>Sordariomycetes</taxon>
        <taxon>Hypocreomycetidae</taxon>
        <taxon>Hypocreales</taxon>
        <taxon>Ophiocordycipitaceae</taxon>
        <taxon>Ophiocordyceps</taxon>
    </lineage>
</organism>
<feature type="region of interest" description="Disordered" evidence="1">
    <location>
        <begin position="282"/>
        <end position="321"/>
    </location>
</feature>
<feature type="domain" description="AHC1-like C2H2 zinc-finger" evidence="2">
    <location>
        <begin position="237"/>
        <end position="285"/>
    </location>
</feature>
<feature type="region of interest" description="Disordered" evidence="1">
    <location>
        <begin position="359"/>
        <end position="386"/>
    </location>
</feature>
<dbReference type="InterPro" id="IPR058706">
    <property type="entry name" value="zf-C2H2_AHC1-like"/>
</dbReference>
<evidence type="ECO:0000313" key="3">
    <source>
        <dbReference type="EMBL" id="PHH76119.1"/>
    </source>
</evidence>
<feature type="compositionally biased region" description="Acidic residues" evidence="1">
    <location>
        <begin position="475"/>
        <end position="484"/>
    </location>
</feature>
<dbReference type="Proteomes" id="UP000226431">
    <property type="component" value="Unassembled WGS sequence"/>
</dbReference>
<evidence type="ECO:0000259" key="2">
    <source>
        <dbReference type="Pfam" id="PF25909"/>
    </source>
</evidence>
<dbReference type="STRING" id="2004952.A0A2C5XLD6"/>
<keyword evidence="4" id="KW-1185">Reference proteome</keyword>
<feature type="compositionally biased region" description="Polar residues" evidence="1">
    <location>
        <begin position="214"/>
        <end position="226"/>
    </location>
</feature>
<protein>
    <recommendedName>
        <fullName evidence="2">AHC1-like C2H2 zinc-finger domain-containing protein</fullName>
    </recommendedName>
</protein>
<accession>A0A2C5XLD6</accession>
<feature type="region of interest" description="Disordered" evidence="1">
    <location>
        <begin position="180"/>
        <end position="237"/>
    </location>
</feature>
<dbReference type="Pfam" id="PF25909">
    <property type="entry name" value="zf-C2H2_AHC1"/>
    <property type="match status" value="1"/>
</dbReference>
<feature type="compositionally biased region" description="Basic residues" evidence="1">
    <location>
        <begin position="574"/>
        <end position="584"/>
    </location>
</feature>
<dbReference type="AlphaFoldDB" id="A0A2C5XLD6"/>
<feature type="region of interest" description="Disordered" evidence="1">
    <location>
        <begin position="1"/>
        <end position="72"/>
    </location>
</feature>
<proteinExistence type="predicted"/>
<feature type="region of interest" description="Disordered" evidence="1">
    <location>
        <begin position="415"/>
        <end position="522"/>
    </location>
</feature>
<dbReference type="EMBL" id="NJES01000179">
    <property type="protein sequence ID" value="PHH76119.1"/>
    <property type="molecule type" value="Genomic_DNA"/>
</dbReference>